<name>A0A7R8C4Z7_CAVPO</name>
<proteinExistence type="inferred from homology"/>
<comment type="subcellular location">
    <subcellularLocation>
        <location evidence="1">Secreted</location>
    </subcellularLocation>
</comment>
<organism evidence="12">
    <name type="scientific">Cavia porcellus</name>
    <name type="common">Guinea pig</name>
    <dbReference type="NCBI Taxonomy" id="10141"/>
    <lineage>
        <taxon>Eukaryota</taxon>
        <taxon>Metazoa</taxon>
        <taxon>Chordata</taxon>
        <taxon>Craniata</taxon>
        <taxon>Vertebrata</taxon>
        <taxon>Euteleostomi</taxon>
        <taxon>Mammalia</taxon>
        <taxon>Eutheria</taxon>
        <taxon>Euarchontoglires</taxon>
        <taxon>Glires</taxon>
        <taxon>Rodentia</taxon>
        <taxon>Hystricomorpha</taxon>
        <taxon>Caviidae</taxon>
        <taxon>Cavia</taxon>
    </lineage>
</organism>
<evidence type="ECO:0000313" key="12">
    <source>
        <dbReference type="EMBL" id="CAB0000244.1"/>
    </source>
</evidence>
<dbReference type="EMBL" id="LR761068">
    <property type="protein sequence ID" value="CAB0000244.1"/>
    <property type="molecule type" value="Genomic_DNA"/>
</dbReference>
<comment type="subunit">
    <text evidence="3">Monomer.</text>
</comment>
<gene>
    <name evidence="12" type="primary">IF1DA5</name>
</gene>
<dbReference type="SMART" id="SM00076">
    <property type="entry name" value="IFabd"/>
    <property type="match status" value="1"/>
</dbReference>
<dbReference type="PROSITE" id="PS00252">
    <property type="entry name" value="INTERFERON_A_B_D"/>
    <property type="match status" value="1"/>
</dbReference>
<protein>
    <recommendedName>
        <fullName evidence="10">Interferon beta</fullName>
    </recommendedName>
</protein>
<dbReference type="OrthoDB" id="8922121at2759"/>
<keyword evidence="5" id="KW-0964">Secreted</keyword>
<keyword evidence="8" id="KW-1015">Disulfide bond</keyword>
<sequence>MQVTDNTILVLTMASRYPFQIAVLLSFTTSLALGNNLLQPQRQQHSSSLACLELLKQLKGKPENCLQDRINFKFPEEIKQPQQFQKEKAALVIQEMLQNILGIFRKNISTTMWNETIVENLLDELHQQMDHLKSTILQERLEDKNMTMRDTTTTLRLKSYYWRISRYLSAKENSICAWTVVQAELIRNFSIINRLTDYFQH</sequence>
<dbReference type="GO" id="GO:0051241">
    <property type="term" value="P:negative regulation of multicellular organismal process"/>
    <property type="evidence" value="ECO:0007669"/>
    <property type="project" value="UniProtKB-ARBA"/>
</dbReference>
<dbReference type="GO" id="GO:0045321">
    <property type="term" value="P:leukocyte activation"/>
    <property type="evidence" value="ECO:0007669"/>
    <property type="project" value="UniProtKB-ARBA"/>
</dbReference>
<reference evidence="12" key="1">
    <citation type="journal article" date="2020" name="Genomics">
        <title>Comparative genomic analysis of eutherian interferon genes.</title>
        <authorList>
            <person name="Premzl M."/>
        </authorList>
    </citation>
    <scope>NUCLEOTIDE SEQUENCE</scope>
</reference>
<keyword evidence="7 11" id="KW-0051">Antiviral defense</keyword>
<dbReference type="Gene3D" id="1.20.1250.10">
    <property type="match status" value="1"/>
</dbReference>
<evidence type="ECO:0000256" key="3">
    <source>
        <dbReference type="ARBA" id="ARBA00011245"/>
    </source>
</evidence>
<dbReference type="GO" id="GO:0005615">
    <property type="term" value="C:extracellular space"/>
    <property type="evidence" value="ECO:0007669"/>
    <property type="project" value="UniProtKB-KW"/>
</dbReference>
<dbReference type="PANTHER" id="PTHR11691">
    <property type="entry name" value="TYPE I INTERFERON"/>
    <property type="match status" value="1"/>
</dbReference>
<dbReference type="GO" id="GO:0005125">
    <property type="term" value="F:cytokine activity"/>
    <property type="evidence" value="ECO:0007669"/>
    <property type="project" value="UniProtKB-KW"/>
</dbReference>
<evidence type="ECO:0000256" key="7">
    <source>
        <dbReference type="ARBA" id="ARBA00023118"/>
    </source>
</evidence>
<evidence type="ECO:0000256" key="11">
    <source>
        <dbReference type="RuleBase" id="RU000436"/>
    </source>
</evidence>
<evidence type="ECO:0000256" key="4">
    <source>
        <dbReference type="ARBA" id="ARBA00022514"/>
    </source>
</evidence>
<accession>A0A7R8C4Z7</accession>
<dbReference type="GO" id="GO:0098586">
    <property type="term" value="P:cellular response to virus"/>
    <property type="evidence" value="ECO:0007669"/>
    <property type="project" value="UniProtKB-ARBA"/>
</dbReference>
<dbReference type="GO" id="GO:0006955">
    <property type="term" value="P:immune response"/>
    <property type="evidence" value="ECO:0007669"/>
    <property type="project" value="UniProtKB-ARBA"/>
</dbReference>
<dbReference type="GO" id="GO:0051607">
    <property type="term" value="P:defense response to virus"/>
    <property type="evidence" value="ECO:0007669"/>
    <property type="project" value="UniProtKB-KW"/>
</dbReference>
<dbReference type="Pfam" id="PF00143">
    <property type="entry name" value="Interferon"/>
    <property type="match status" value="1"/>
</dbReference>
<evidence type="ECO:0000256" key="6">
    <source>
        <dbReference type="ARBA" id="ARBA00022729"/>
    </source>
</evidence>
<dbReference type="GO" id="GO:0002683">
    <property type="term" value="P:negative regulation of immune system process"/>
    <property type="evidence" value="ECO:0007669"/>
    <property type="project" value="UniProtKB-ARBA"/>
</dbReference>
<dbReference type="InterPro" id="IPR000471">
    <property type="entry name" value="Interferon_alpha/beta/delta"/>
</dbReference>
<keyword evidence="6" id="KW-0732">Signal</keyword>
<dbReference type="GO" id="GO:0005126">
    <property type="term" value="F:cytokine receptor binding"/>
    <property type="evidence" value="ECO:0007669"/>
    <property type="project" value="InterPro"/>
</dbReference>
<evidence type="ECO:0000256" key="2">
    <source>
        <dbReference type="ARBA" id="ARBA00011033"/>
    </source>
</evidence>
<dbReference type="SUPFAM" id="SSF47266">
    <property type="entry name" value="4-helical cytokines"/>
    <property type="match status" value="1"/>
</dbReference>
<dbReference type="FunFam" id="1.20.1250.10:FF:000026">
    <property type="entry name" value="Interferon beta"/>
    <property type="match status" value="1"/>
</dbReference>
<dbReference type="GO" id="GO:0071359">
    <property type="term" value="P:cellular response to dsRNA"/>
    <property type="evidence" value="ECO:0007669"/>
    <property type="project" value="UniProtKB-ARBA"/>
</dbReference>
<dbReference type="PRINTS" id="PR00266">
    <property type="entry name" value="INTERFERONAB"/>
</dbReference>
<dbReference type="AlphaFoldDB" id="A0A7R8C4Z7"/>
<evidence type="ECO:0000256" key="1">
    <source>
        <dbReference type="ARBA" id="ARBA00004613"/>
    </source>
</evidence>
<dbReference type="PANTHER" id="PTHR11691:SF73">
    <property type="entry name" value="INTERFERON BETA"/>
    <property type="match status" value="1"/>
</dbReference>
<keyword evidence="9" id="KW-0325">Glycoprotein</keyword>
<evidence type="ECO:0000256" key="5">
    <source>
        <dbReference type="ARBA" id="ARBA00022525"/>
    </source>
</evidence>
<dbReference type="InterPro" id="IPR009079">
    <property type="entry name" value="4_helix_cytokine-like_core"/>
</dbReference>
<evidence type="ECO:0000256" key="10">
    <source>
        <dbReference type="ARBA" id="ARBA00073109"/>
    </source>
</evidence>
<evidence type="ECO:0000256" key="9">
    <source>
        <dbReference type="ARBA" id="ARBA00023180"/>
    </source>
</evidence>
<dbReference type="GO" id="GO:0009893">
    <property type="term" value="P:positive regulation of metabolic process"/>
    <property type="evidence" value="ECO:0007669"/>
    <property type="project" value="UniProtKB-ARBA"/>
</dbReference>
<evidence type="ECO:0000256" key="8">
    <source>
        <dbReference type="ARBA" id="ARBA00023157"/>
    </source>
</evidence>
<comment type="similarity">
    <text evidence="2 11">Belongs to the alpha/beta interferon family.</text>
</comment>
<keyword evidence="4 11" id="KW-0202">Cytokine</keyword>
<dbReference type="KEGG" id="cpoc:100733284"/>